<keyword evidence="1" id="KW-1133">Transmembrane helix</keyword>
<evidence type="ECO:0000256" key="1">
    <source>
        <dbReference type="SAM" id="Phobius"/>
    </source>
</evidence>
<reference evidence="2 3" key="1">
    <citation type="submission" date="2018-04" db="EMBL/GenBank/DDBJ databases">
        <title>Paenibacillus taichungensis Genome sequencing and assembly.</title>
        <authorList>
            <person name="Xu J."/>
            <person name="Rensing C."/>
            <person name="Mazhar H.S."/>
        </authorList>
    </citation>
    <scope>NUCLEOTIDE SEQUENCE [LARGE SCALE GENOMIC DNA]</scope>
    <source>
        <strain evidence="2 3">NC1</strain>
    </source>
</reference>
<dbReference type="Proteomes" id="UP000250642">
    <property type="component" value="Unassembled WGS sequence"/>
</dbReference>
<feature type="transmembrane region" description="Helical" evidence="1">
    <location>
        <begin position="53"/>
        <end position="81"/>
    </location>
</feature>
<accession>A0A329QIM6</accession>
<evidence type="ECO:0000313" key="2">
    <source>
        <dbReference type="EMBL" id="RAW11771.1"/>
    </source>
</evidence>
<gene>
    <name evidence="2" type="ORF">DC345_24640</name>
</gene>
<dbReference type="EMBL" id="QEVW01000017">
    <property type="protein sequence ID" value="RAW11771.1"/>
    <property type="molecule type" value="Genomic_DNA"/>
</dbReference>
<dbReference type="Pfam" id="PF12730">
    <property type="entry name" value="ABC2_membrane_4"/>
    <property type="match status" value="1"/>
</dbReference>
<feature type="transmembrane region" description="Helical" evidence="1">
    <location>
        <begin position="151"/>
        <end position="172"/>
    </location>
</feature>
<feature type="transmembrane region" description="Helical" evidence="1">
    <location>
        <begin position="179"/>
        <end position="198"/>
    </location>
</feature>
<sequence>MGTLLKLIQLELHKHRFARNFRTVGIANLALILFLILIGFTDQGAEDYAFADYHVSFMLIDTFARAVFIIFGGALIAKLIISEYRNKTMNVMFTYPIKRQKIIAAKLIIIFVFTFVMILFTDLLMGALLVITNQFYSFIPDTLTISDALVLLLKYTISSLSAAGMALIPLFFGMRKHSVTTTLVSSILLVLVVCSGFNGPTFSINTLIVIPLTLGAVGLWIASLSMIRLETKDVN</sequence>
<keyword evidence="1" id="KW-0812">Transmembrane</keyword>
<keyword evidence="1" id="KW-0472">Membrane</keyword>
<dbReference type="AlphaFoldDB" id="A0A329QIM6"/>
<protein>
    <submittedName>
        <fullName evidence="2">ABC transporter permease</fullName>
    </submittedName>
</protein>
<feature type="transmembrane region" description="Helical" evidence="1">
    <location>
        <begin position="21"/>
        <end position="41"/>
    </location>
</feature>
<organism evidence="2 3">
    <name type="scientific">Paenibacillus taichungensis</name>
    <dbReference type="NCBI Taxonomy" id="484184"/>
    <lineage>
        <taxon>Bacteria</taxon>
        <taxon>Bacillati</taxon>
        <taxon>Bacillota</taxon>
        <taxon>Bacilli</taxon>
        <taxon>Bacillales</taxon>
        <taxon>Paenibacillaceae</taxon>
        <taxon>Paenibacillus</taxon>
    </lineage>
</organism>
<feature type="transmembrane region" description="Helical" evidence="1">
    <location>
        <begin position="204"/>
        <end position="222"/>
    </location>
</feature>
<comment type="caution">
    <text evidence="2">The sequence shown here is derived from an EMBL/GenBank/DDBJ whole genome shotgun (WGS) entry which is preliminary data.</text>
</comment>
<name>A0A329QIM6_9BACL</name>
<feature type="transmembrane region" description="Helical" evidence="1">
    <location>
        <begin position="102"/>
        <end position="131"/>
    </location>
</feature>
<proteinExistence type="predicted"/>
<evidence type="ECO:0000313" key="3">
    <source>
        <dbReference type="Proteomes" id="UP000250642"/>
    </source>
</evidence>